<proteinExistence type="predicted"/>
<dbReference type="Proteomes" id="UP000838878">
    <property type="component" value="Chromosome 7"/>
</dbReference>
<feature type="non-terminal residue" evidence="1">
    <location>
        <position position="89"/>
    </location>
</feature>
<dbReference type="OrthoDB" id="10376399at2759"/>
<keyword evidence="2" id="KW-1185">Reference proteome</keyword>
<name>A0A8J9YKC9_9NEOP</name>
<gene>
    <name evidence="1" type="ORF">BINO364_LOCUS14102</name>
</gene>
<evidence type="ECO:0000313" key="2">
    <source>
        <dbReference type="Proteomes" id="UP000838878"/>
    </source>
</evidence>
<evidence type="ECO:0000313" key="1">
    <source>
        <dbReference type="EMBL" id="CAH0728941.1"/>
    </source>
</evidence>
<protein>
    <submittedName>
        <fullName evidence="1">Uncharacterized protein</fullName>
    </submittedName>
</protein>
<accession>A0A8J9YKC9</accession>
<dbReference type="EMBL" id="OV170227">
    <property type="protein sequence ID" value="CAH0728941.1"/>
    <property type="molecule type" value="Genomic_DNA"/>
</dbReference>
<dbReference type="AlphaFoldDB" id="A0A8J9YKC9"/>
<sequence>MMLLLASIDGRPKKEDYQEVGEEVIELIVPVPKKLAVKKHVHGFSEQTFFFDGYSLLAPFLPQEYLDATLNRSTPSSPPEQLVKLDNLC</sequence>
<organism evidence="1 2">
    <name type="scientific">Brenthis ino</name>
    <name type="common">lesser marbled fritillary</name>
    <dbReference type="NCBI Taxonomy" id="405034"/>
    <lineage>
        <taxon>Eukaryota</taxon>
        <taxon>Metazoa</taxon>
        <taxon>Ecdysozoa</taxon>
        <taxon>Arthropoda</taxon>
        <taxon>Hexapoda</taxon>
        <taxon>Insecta</taxon>
        <taxon>Pterygota</taxon>
        <taxon>Neoptera</taxon>
        <taxon>Endopterygota</taxon>
        <taxon>Lepidoptera</taxon>
        <taxon>Glossata</taxon>
        <taxon>Ditrysia</taxon>
        <taxon>Papilionoidea</taxon>
        <taxon>Nymphalidae</taxon>
        <taxon>Heliconiinae</taxon>
        <taxon>Argynnini</taxon>
        <taxon>Brenthis</taxon>
    </lineage>
</organism>
<reference evidence="1" key="1">
    <citation type="submission" date="2021-12" db="EMBL/GenBank/DDBJ databases">
        <authorList>
            <person name="Martin H S."/>
        </authorList>
    </citation>
    <scope>NUCLEOTIDE SEQUENCE</scope>
</reference>